<dbReference type="SUPFAM" id="SSF52540">
    <property type="entry name" value="P-loop containing nucleoside triphosphate hydrolases"/>
    <property type="match status" value="2"/>
</dbReference>
<dbReference type="InterPro" id="IPR038718">
    <property type="entry name" value="SNF2-like_sf"/>
</dbReference>
<evidence type="ECO:0000256" key="6">
    <source>
        <dbReference type="ARBA" id="ARBA00022806"/>
    </source>
</evidence>
<feature type="compositionally biased region" description="Acidic residues" evidence="11">
    <location>
        <begin position="365"/>
        <end position="383"/>
    </location>
</feature>
<dbReference type="GO" id="GO:0003677">
    <property type="term" value="F:DNA binding"/>
    <property type="evidence" value="ECO:0007669"/>
    <property type="project" value="UniProtKB-KW"/>
</dbReference>
<dbReference type="InterPro" id="IPR049730">
    <property type="entry name" value="SNF2/RAD54-like_C"/>
</dbReference>
<dbReference type="SMART" id="SM00490">
    <property type="entry name" value="HELICc"/>
    <property type="match status" value="1"/>
</dbReference>
<dbReference type="PROSITE" id="PS51192">
    <property type="entry name" value="HELICASE_ATP_BIND_1"/>
    <property type="match status" value="1"/>
</dbReference>
<dbReference type="Pfam" id="PF00176">
    <property type="entry name" value="SNF2-rel_dom"/>
    <property type="match status" value="1"/>
</dbReference>
<proteinExistence type="inferred from homology"/>
<keyword evidence="4" id="KW-0547">Nucleotide-binding</keyword>
<feature type="compositionally biased region" description="Low complexity" evidence="11">
    <location>
        <begin position="198"/>
        <end position="210"/>
    </location>
</feature>
<feature type="region of interest" description="Disordered" evidence="11">
    <location>
        <begin position="845"/>
        <end position="867"/>
    </location>
</feature>
<dbReference type="InterPro" id="IPR000330">
    <property type="entry name" value="SNF2_N"/>
</dbReference>
<evidence type="ECO:0000259" key="12">
    <source>
        <dbReference type="PROSITE" id="PS51192"/>
    </source>
</evidence>
<keyword evidence="15" id="KW-1185">Reference proteome</keyword>
<dbReference type="FunFam" id="3.40.50.10810:FF:000014">
    <property type="entry name" value="SWI/SNF-related matrix-associated actin-dependent regulator of chromatin subfamily A containing DEAD/H box 1"/>
    <property type="match status" value="1"/>
</dbReference>
<organism evidence="14 15">
    <name type="scientific">Scheffersomyces spartinae</name>
    <dbReference type="NCBI Taxonomy" id="45513"/>
    <lineage>
        <taxon>Eukaryota</taxon>
        <taxon>Fungi</taxon>
        <taxon>Dikarya</taxon>
        <taxon>Ascomycota</taxon>
        <taxon>Saccharomycotina</taxon>
        <taxon>Pichiomycetes</taxon>
        <taxon>Debaryomycetaceae</taxon>
        <taxon>Scheffersomyces</taxon>
    </lineage>
</organism>
<feature type="domain" description="Helicase C-terminal" evidence="13">
    <location>
        <begin position="959"/>
        <end position="1117"/>
    </location>
</feature>
<evidence type="ECO:0000256" key="1">
    <source>
        <dbReference type="ARBA" id="ARBA00004123"/>
    </source>
</evidence>
<dbReference type="GO" id="GO:0005634">
    <property type="term" value="C:nucleus"/>
    <property type="evidence" value="ECO:0007669"/>
    <property type="project" value="UniProtKB-SubCell"/>
</dbReference>
<keyword evidence="7" id="KW-0067">ATP-binding</keyword>
<evidence type="ECO:0000256" key="2">
    <source>
        <dbReference type="ARBA" id="ARBA00007025"/>
    </source>
</evidence>
<dbReference type="PROSITE" id="PS51194">
    <property type="entry name" value="HELICASE_CTER"/>
    <property type="match status" value="1"/>
</dbReference>
<dbReference type="GeneID" id="66113740"/>
<dbReference type="Pfam" id="PF00271">
    <property type="entry name" value="Helicase_C"/>
    <property type="match status" value="1"/>
</dbReference>
<comment type="caution">
    <text evidence="14">The sequence shown here is derived from an EMBL/GenBank/DDBJ whole genome shotgun (WGS) entry which is preliminary data.</text>
</comment>
<evidence type="ECO:0000256" key="10">
    <source>
        <dbReference type="ARBA" id="ARBA00023242"/>
    </source>
</evidence>
<dbReference type="InterPro" id="IPR014001">
    <property type="entry name" value="Helicase_ATP-bd"/>
</dbReference>
<name>A0A9P8AIH4_9ASCO</name>
<evidence type="ECO:0000313" key="14">
    <source>
        <dbReference type="EMBL" id="KAG7193679.1"/>
    </source>
</evidence>
<keyword evidence="8" id="KW-0156">Chromatin regulator</keyword>
<dbReference type="CDD" id="cd18793">
    <property type="entry name" value="SF2_C_SNF"/>
    <property type="match status" value="1"/>
</dbReference>
<dbReference type="GO" id="GO:0016787">
    <property type="term" value="F:hydrolase activity"/>
    <property type="evidence" value="ECO:0007669"/>
    <property type="project" value="UniProtKB-KW"/>
</dbReference>
<evidence type="ECO:0000256" key="7">
    <source>
        <dbReference type="ARBA" id="ARBA00022840"/>
    </source>
</evidence>
<evidence type="ECO:0000256" key="3">
    <source>
        <dbReference type="ARBA" id="ARBA00012551"/>
    </source>
</evidence>
<dbReference type="SMART" id="SM00487">
    <property type="entry name" value="DEXDc"/>
    <property type="match status" value="1"/>
</dbReference>
<dbReference type="GO" id="GO:0003678">
    <property type="term" value="F:DNA helicase activity"/>
    <property type="evidence" value="ECO:0007669"/>
    <property type="project" value="UniProtKB-EC"/>
</dbReference>
<reference evidence="14" key="1">
    <citation type="submission" date="2021-03" db="EMBL/GenBank/DDBJ databases">
        <authorList>
            <person name="Palmer J.M."/>
        </authorList>
    </citation>
    <scope>NUCLEOTIDE SEQUENCE</scope>
    <source>
        <strain evidence="14">ARV_011</strain>
    </source>
</reference>
<keyword evidence="5" id="KW-0378">Hydrolase</keyword>
<feature type="compositionally biased region" description="Basic and acidic residues" evidence="11">
    <location>
        <begin position="60"/>
        <end position="75"/>
    </location>
</feature>
<dbReference type="GO" id="GO:0005694">
    <property type="term" value="C:chromosome"/>
    <property type="evidence" value="ECO:0007669"/>
    <property type="project" value="UniProtKB-ARBA"/>
</dbReference>
<evidence type="ECO:0000256" key="11">
    <source>
        <dbReference type="SAM" id="MobiDB-lite"/>
    </source>
</evidence>
<dbReference type="InterPro" id="IPR001650">
    <property type="entry name" value="Helicase_C-like"/>
</dbReference>
<dbReference type="GO" id="GO:0005524">
    <property type="term" value="F:ATP binding"/>
    <property type="evidence" value="ECO:0007669"/>
    <property type="project" value="UniProtKB-KW"/>
</dbReference>
<feature type="region of interest" description="Disordered" evidence="11">
    <location>
        <begin position="357"/>
        <end position="383"/>
    </location>
</feature>
<evidence type="ECO:0000313" key="15">
    <source>
        <dbReference type="Proteomes" id="UP000790833"/>
    </source>
</evidence>
<keyword evidence="9" id="KW-0238">DNA-binding</keyword>
<evidence type="ECO:0000256" key="5">
    <source>
        <dbReference type="ARBA" id="ARBA00022801"/>
    </source>
</evidence>
<dbReference type="Gene3D" id="3.40.50.300">
    <property type="entry name" value="P-loop containing nucleotide triphosphate hydrolases"/>
    <property type="match status" value="1"/>
</dbReference>
<dbReference type="Proteomes" id="UP000790833">
    <property type="component" value="Unassembled WGS sequence"/>
</dbReference>
<gene>
    <name evidence="14" type="ORF">KQ657_000366</name>
</gene>
<dbReference type="EC" id="3.6.4.12" evidence="3"/>
<dbReference type="CDD" id="cd17998">
    <property type="entry name" value="DEXHc_SMARCAD1"/>
    <property type="match status" value="1"/>
</dbReference>
<protein>
    <recommendedName>
        <fullName evidence="3">DNA helicase</fullName>
        <ecNumber evidence="3">3.6.4.12</ecNumber>
    </recommendedName>
</protein>
<dbReference type="GO" id="GO:0140658">
    <property type="term" value="F:ATP-dependent chromatin remodeler activity"/>
    <property type="evidence" value="ECO:0007669"/>
    <property type="project" value="UniProtKB-ARBA"/>
</dbReference>
<dbReference type="AlphaFoldDB" id="A0A9P8AIH4"/>
<feature type="region of interest" description="Disordered" evidence="11">
    <location>
        <begin position="166"/>
        <end position="216"/>
    </location>
</feature>
<evidence type="ECO:0000256" key="9">
    <source>
        <dbReference type="ARBA" id="ARBA00023125"/>
    </source>
</evidence>
<keyword evidence="10" id="KW-0539">Nucleus</keyword>
<dbReference type="OrthoDB" id="5857104at2759"/>
<evidence type="ECO:0000256" key="8">
    <source>
        <dbReference type="ARBA" id="ARBA00022853"/>
    </source>
</evidence>
<feature type="compositionally biased region" description="Basic and acidic residues" evidence="11">
    <location>
        <begin position="845"/>
        <end position="864"/>
    </location>
</feature>
<dbReference type="PANTHER" id="PTHR10799">
    <property type="entry name" value="SNF2/RAD54 HELICASE FAMILY"/>
    <property type="match status" value="1"/>
</dbReference>
<dbReference type="RefSeq" id="XP_043049227.1">
    <property type="nucleotide sequence ID" value="XM_043191215.1"/>
</dbReference>
<sequence>MSWYQKGHPDIVEVKFLKHKTAMTTTPSKSYVQVPNSSSPIRVRSSPDHGNMDPPSKQSIDNEKQKQLEKKRQQIRSHKDYGLVRARFHYLSESDVMKGFVKGRGNLRDITKWLEDNYNKEEYMKQIDKEKFEKQRLDEIEKQKVAKAKWQWEIKQGEEQRRAIDVEKEAESGLPNDEEDESPIKIKGRARSKNPIEGSPTKSLSSSSSGVGSGSTKVEIKKPKLSILDKYTLKPKLQMLLDHFRHQLVDDQPIKKRKLIRALDNFSSNSLLLPSPITTTRLPLLQDNITSKFAYSATKLKKTSFSIESKFASANHDTLDGMIVDDVGEDDVIVADDDLERLEEKIRNNRRNKKLKNQTKRNNYSDEDDDDLLENDEMSDDMSEEDDEVFVSGLTSIDGQILEFLNGASANDIAEIANIPIKVAELLLEKRPFNTIYEVLEDNFELPSESTEQPTTKRRYVRKKLGLKIVENTEFSLKGYKAVDSLIKTCSDYGNLINSQIEKWGVKITGEGELEMTDIEPLNDSGTATPVIIDLDQKQEEEEEDEEVVITKPKKKGLKYVTSKPALLAEDVELKNYQQVGINWLNLLYRNQLSCILADEMGLGKTCQVISFMAYLKEVGEKNGPHMVVVPASTIENWLREFKKFCPDMKVQAYYGLQSEREELRRFLLYEANDYEVLVTTYNLATGAAPDFKFLKSQKFNMIVYDEGHMLKNSTSERYNKLMRLKAKFRLLLTGTPLQNNLKELVSLLAFMLPDLFNEKKDDLQSLFNQKASTVNSDRDPEFNPLLSQQAINKAKTMMTPFVLRRKKNQVLKHLPGKFHEVVSCEMNADQKKIYDQYLNEGRATRKERDRRNQLSAKEAEEARQVPIPSTSNVMMSLRKAALHPLLFRRHYDDTTLELMSRAIINEPEYAEANKQYIFEDMQVMSDYELASLCGKFPKTLGKFMISDSKYMNSGKVKHLTKLLHEITRRKEKVLVFSLFTQMLDVLEKVLSILGYKFLRLDGQTSVETRQDLIDKFYDDETIPIFLLSTKAGGFGINLVAANNVIIYDQSFNPHDDKQAEDRAHRVGQNNEVIVYKLISKNTIEENILQLAENKLQLDQSLQSDGQDRVYEEKAASMFELILFAT</sequence>
<feature type="compositionally biased region" description="Polar residues" evidence="11">
    <location>
        <begin position="26"/>
        <end position="40"/>
    </location>
</feature>
<dbReference type="EMBL" id="JAHMUF010000010">
    <property type="protein sequence ID" value="KAG7193679.1"/>
    <property type="molecule type" value="Genomic_DNA"/>
</dbReference>
<keyword evidence="6" id="KW-0347">Helicase</keyword>
<feature type="domain" description="Helicase ATP-binding" evidence="12">
    <location>
        <begin position="586"/>
        <end position="755"/>
    </location>
</feature>
<accession>A0A9P8AIH4</accession>
<feature type="region of interest" description="Disordered" evidence="11">
    <location>
        <begin position="26"/>
        <end position="75"/>
    </location>
</feature>
<evidence type="ECO:0000256" key="4">
    <source>
        <dbReference type="ARBA" id="ARBA00022741"/>
    </source>
</evidence>
<dbReference type="InterPro" id="IPR027417">
    <property type="entry name" value="P-loop_NTPase"/>
</dbReference>
<dbReference type="Gene3D" id="3.40.50.10810">
    <property type="entry name" value="Tandem AAA-ATPase domain"/>
    <property type="match status" value="1"/>
</dbReference>
<comment type="subcellular location">
    <subcellularLocation>
        <location evidence="1">Nucleus</location>
    </subcellularLocation>
</comment>
<comment type="similarity">
    <text evidence="2">Belongs to the SNF2/RAD54 helicase family.</text>
</comment>
<evidence type="ECO:0000259" key="13">
    <source>
        <dbReference type="PROSITE" id="PS51194"/>
    </source>
</evidence>